<organism evidence="2">
    <name type="scientific">Caldilineaceae bacterium SB0675_bin_29</name>
    <dbReference type="NCBI Taxonomy" id="2605266"/>
    <lineage>
        <taxon>Bacteria</taxon>
        <taxon>Bacillati</taxon>
        <taxon>Chloroflexota</taxon>
        <taxon>Caldilineae</taxon>
        <taxon>Caldilineales</taxon>
        <taxon>Caldilineaceae</taxon>
    </lineage>
</organism>
<feature type="transmembrane region" description="Helical" evidence="1">
    <location>
        <begin position="33"/>
        <end position="54"/>
    </location>
</feature>
<evidence type="ECO:0000313" key="2">
    <source>
        <dbReference type="EMBL" id="MYH61751.1"/>
    </source>
</evidence>
<accession>A0A6B1G0U0</accession>
<name>A0A6B1G0U0_9CHLR</name>
<protein>
    <recommendedName>
        <fullName evidence="3">Carbohydrate ABC transporter permease</fullName>
    </recommendedName>
</protein>
<dbReference type="AlphaFoldDB" id="A0A6B1G0U0"/>
<keyword evidence="1" id="KW-1133">Transmembrane helix</keyword>
<keyword evidence="1" id="KW-0812">Transmembrane</keyword>
<dbReference type="EMBL" id="VYDA01000313">
    <property type="protein sequence ID" value="MYH61751.1"/>
    <property type="molecule type" value="Genomic_DNA"/>
</dbReference>
<gene>
    <name evidence="2" type="ORF">F4148_08285</name>
</gene>
<comment type="caution">
    <text evidence="2">The sequence shown here is derived from an EMBL/GenBank/DDBJ whole genome shotgun (WGS) entry which is preliminary data.</text>
</comment>
<evidence type="ECO:0000256" key="1">
    <source>
        <dbReference type="SAM" id="Phobius"/>
    </source>
</evidence>
<evidence type="ECO:0008006" key="3">
    <source>
        <dbReference type="Google" id="ProtNLM"/>
    </source>
</evidence>
<keyword evidence="1" id="KW-0472">Membrane</keyword>
<reference evidence="2" key="1">
    <citation type="submission" date="2019-09" db="EMBL/GenBank/DDBJ databases">
        <title>Characterisation of the sponge microbiome using genome-centric metagenomics.</title>
        <authorList>
            <person name="Engelberts J.P."/>
            <person name="Robbins S.J."/>
            <person name="De Goeij J.M."/>
            <person name="Aranda M."/>
            <person name="Bell S.C."/>
            <person name="Webster N.S."/>
        </authorList>
    </citation>
    <scope>NUCLEOTIDE SEQUENCE</scope>
    <source>
        <strain evidence="2">SB0675_bin_29</strain>
    </source>
</reference>
<sequence>MANQDFVGIPSQVDTRSLNRGATDFQRLRRGLLINYLVLGAGAILMIVPFIWMISTSFKP</sequence>
<proteinExistence type="predicted"/>
<feature type="non-terminal residue" evidence="2">
    <location>
        <position position="60"/>
    </location>
</feature>